<keyword evidence="3" id="KW-1185">Reference proteome</keyword>
<sequence length="133" mass="14623">MPRNPDEISRSVDAVTPERPAPAPPADLDRAKAELDAYVVKLAAGGVDEGTQHAADNLINAWVDAWLAELQVRRVDAHSVLDALIRDVAPQELAARLRRDGVADDLRQAEHGREQGRRLLDSALRKTRRNGPK</sequence>
<evidence type="ECO:0000313" key="3">
    <source>
        <dbReference type="Proteomes" id="UP000612585"/>
    </source>
</evidence>
<dbReference type="EMBL" id="BOPG01000044">
    <property type="protein sequence ID" value="GIJ59084.1"/>
    <property type="molecule type" value="Genomic_DNA"/>
</dbReference>
<name>A0A8J3Z832_9ACTN</name>
<organism evidence="2 3">
    <name type="scientific">Virgisporangium aurantiacum</name>
    <dbReference type="NCBI Taxonomy" id="175570"/>
    <lineage>
        <taxon>Bacteria</taxon>
        <taxon>Bacillati</taxon>
        <taxon>Actinomycetota</taxon>
        <taxon>Actinomycetes</taxon>
        <taxon>Micromonosporales</taxon>
        <taxon>Micromonosporaceae</taxon>
        <taxon>Virgisporangium</taxon>
    </lineage>
</organism>
<feature type="compositionally biased region" description="Basic and acidic residues" evidence="1">
    <location>
        <begin position="1"/>
        <end position="10"/>
    </location>
</feature>
<reference evidence="2" key="1">
    <citation type="submission" date="2021-01" db="EMBL/GenBank/DDBJ databases">
        <title>Whole genome shotgun sequence of Virgisporangium aurantiacum NBRC 16421.</title>
        <authorList>
            <person name="Komaki H."/>
            <person name="Tamura T."/>
        </authorList>
    </citation>
    <scope>NUCLEOTIDE SEQUENCE</scope>
    <source>
        <strain evidence="2">NBRC 16421</strain>
    </source>
</reference>
<dbReference type="RefSeq" id="WP_204000744.1">
    <property type="nucleotide sequence ID" value="NZ_BOPG01000044.1"/>
</dbReference>
<dbReference type="Proteomes" id="UP000612585">
    <property type="component" value="Unassembled WGS sequence"/>
</dbReference>
<accession>A0A8J3Z832</accession>
<gene>
    <name evidence="2" type="ORF">Vau01_066000</name>
</gene>
<dbReference type="AlphaFoldDB" id="A0A8J3Z832"/>
<protein>
    <submittedName>
        <fullName evidence="2">Uncharacterized protein</fullName>
    </submittedName>
</protein>
<feature type="region of interest" description="Disordered" evidence="1">
    <location>
        <begin position="1"/>
        <end position="27"/>
    </location>
</feature>
<evidence type="ECO:0000256" key="1">
    <source>
        <dbReference type="SAM" id="MobiDB-lite"/>
    </source>
</evidence>
<proteinExistence type="predicted"/>
<comment type="caution">
    <text evidence="2">The sequence shown here is derived from an EMBL/GenBank/DDBJ whole genome shotgun (WGS) entry which is preliminary data.</text>
</comment>
<evidence type="ECO:0000313" key="2">
    <source>
        <dbReference type="EMBL" id="GIJ59084.1"/>
    </source>
</evidence>